<comment type="similarity">
    <text evidence="1">Belongs to the NmrA-type oxidoreductase family. Isoflavone reductase subfamily.</text>
</comment>
<evidence type="ECO:0000256" key="1">
    <source>
        <dbReference type="ARBA" id="ARBA00005725"/>
    </source>
</evidence>
<dbReference type="InterPro" id="IPR036291">
    <property type="entry name" value="NAD(P)-bd_dom_sf"/>
</dbReference>
<keyword evidence="6" id="KW-1185">Reference proteome</keyword>
<evidence type="ECO:0000259" key="4">
    <source>
        <dbReference type="Pfam" id="PF13460"/>
    </source>
</evidence>
<dbReference type="EMBL" id="FJOG01000047">
    <property type="protein sequence ID" value="CZR67747.1"/>
    <property type="molecule type" value="Genomic_DNA"/>
</dbReference>
<dbReference type="GO" id="GO:0016491">
    <property type="term" value="F:oxidoreductase activity"/>
    <property type="evidence" value="ECO:0007669"/>
    <property type="project" value="UniProtKB-KW"/>
</dbReference>
<sequence length="323" mass="35125">MATSNHITKVAIVGAGGNSGKFMTEALLKTGKHTVTAITRADSQSKLPEGVISKSVDYDKPEAIVEAPRGQDALVITLAGGVPKDTDIKLVNAAGEAGVKWILPNESAPDTANEALVKDLFVFQPKVQATRKAIADLGKSAFIAVSTCFWYEWSLAIPPAFSFDFAQRTVTLFDEVLGQETDPCKVGRAVAALLSLPIKPECSNKDACLEKLKNKAVYTNSFTVSQKDMLESALRVTGGKEEDWTITKEPSHERYSNGLKEIKEGQRIGFAKMMYTRVFYPDGCGDFENSKGTINSLLGLPNEDIDESTERAIERSKATSWVH</sequence>
<evidence type="ECO:0000313" key="5">
    <source>
        <dbReference type="EMBL" id="CZR67747.1"/>
    </source>
</evidence>
<protein>
    <submittedName>
        <fullName evidence="5">Related to oxidoreductase CipA-like</fullName>
    </submittedName>
</protein>
<reference evidence="5 6" key="1">
    <citation type="submission" date="2016-03" db="EMBL/GenBank/DDBJ databases">
        <authorList>
            <person name="Ploux O."/>
        </authorList>
    </citation>
    <scope>NUCLEOTIDE SEQUENCE [LARGE SCALE GENOMIC DNA]</scope>
    <source>
        <strain evidence="5 6">UAMH 11012</strain>
    </source>
</reference>
<name>A0A1L7XS28_9HELO</name>
<keyword evidence="3" id="KW-0560">Oxidoreductase</keyword>
<evidence type="ECO:0000313" key="6">
    <source>
        <dbReference type="Proteomes" id="UP000184330"/>
    </source>
</evidence>
<keyword evidence="2" id="KW-0521">NADP</keyword>
<dbReference type="Pfam" id="PF13460">
    <property type="entry name" value="NAD_binding_10"/>
    <property type="match status" value="1"/>
</dbReference>
<dbReference type="InterPro" id="IPR051609">
    <property type="entry name" value="NmrA/Isoflavone_reductase-like"/>
</dbReference>
<dbReference type="PANTHER" id="PTHR47706">
    <property type="entry name" value="NMRA-LIKE FAMILY PROTEIN"/>
    <property type="match status" value="1"/>
</dbReference>
<dbReference type="InterPro" id="IPR016040">
    <property type="entry name" value="NAD(P)-bd_dom"/>
</dbReference>
<dbReference type="Proteomes" id="UP000184330">
    <property type="component" value="Unassembled WGS sequence"/>
</dbReference>
<gene>
    <name evidence="5" type="ORF">PAC_17646</name>
</gene>
<organism evidence="5 6">
    <name type="scientific">Phialocephala subalpina</name>
    <dbReference type="NCBI Taxonomy" id="576137"/>
    <lineage>
        <taxon>Eukaryota</taxon>
        <taxon>Fungi</taxon>
        <taxon>Dikarya</taxon>
        <taxon>Ascomycota</taxon>
        <taxon>Pezizomycotina</taxon>
        <taxon>Leotiomycetes</taxon>
        <taxon>Helotiales</taxon>
        <taxon>Mollisiaceae</taxon>
        <taxon>Phialocephala</taxon>
        <taxon>Phialocephala fortinii species complex</taxon>
    </lineage>
</organism>
<dbReference type="Gene3D" id="3.40.50.720">
    <property type="entry name" value="NAD(P)-binding Rossmann-like Domain"/>
    <property type="match status" value="1"/>
</dbReference>
<dbReference type="SUPFAM" id="SSF51735">
    <property type="entry name" value="NAD(P)-binding Rossmann-fold domains"/>
    <property type="match status" value="1"/>
</dbReference>
<dbReference type="STRING" id="576137.A0A1L7XS28"/>
<dbReference type="PANTHER" id="PTHR47706:SF7">
    <property type="entry name" value="CIPA-LIKE, PUTATIVE (AFU_ORTHOLOGUE AFUA_1G01630)-RELATED"/>
    <property type="match status" value="1"/>
</dbReference>
<proteinExistence type="inferred from homology"/>
<dbReference type="AlphaFoldDB" id="A0A1L7XS28"/>
<accession>A0A1L7XS28</accession>
<feature type="domain" description="NAD(P)-binding" evidence="4">
    <location>
        <begin position="14"/>
        <end position="108"/>
    </location>
</feature>
<evidence type="ECO:0000256" key="3">
    <source>
        <dbReference type="ARBA" id="ARBA00023002"/>
    </source>
</evidence>
<evidence type="ECO:0000256" key="2">
    <source>
        <dbReference type="ARBA" id="ARBA00022857"/>
    </source>
</evidence>
<dbReference type="OrthoDB" id="419598at2759"/>